<keyword evidence="3" id="KW-1185">Reference proteome</keyword>
<name>A0A9P9II26_9HYPO</name>
<feature type="region of interest" description="Disordered" evidence="1">
    <location>
        <begin position="17"/>
        <end position="42"/>
    </location>
</feature>
<gene>
    <name evidence="2" type="ORF">EDB81DRAFT_229015</name>
</gene>
<feature type="compositionally biased region" description="Basic and acidic residues" evidence="1">
    <location>
        <begin position="104"/>
        <end position="113"/>
    </location>
</feature>
<organism evidence="2 3">
    <name type="scientific">Dactylonectria macrodidyma</name>
    <dbReference type="NCBI Taxonomy" id="307937"/>
    <lineage>
        <taxon>Eukaryota</taxon>
        <taxon>Fungi</taxon>
        <taxon>Dikarya</taxon>
        <taxon>Ascomycota</taxon>
        <taxon>Pezizomycotina</taxon>
        <taxon>Sordariomycetes</taxon>
        <taxon>Hypocreomycetidae</taxon>
        <taxon>Hypocreales</taxon>
        <taxon>Nectriaceae</taxon>
        <taxon>Dactylonectria</taxon>
    </lineage>
</organism>
<evidence type="ECO:0000313" key="2">
    <source>
        <dbReference type="EMBL" id="KAH7121381.1"/>
    </source>
</evidence>
<evidence type="ECO:0000256" key="1">
    <source>
        <dbReference type="SAM" id="MobiDB-lite"/>
    </source>
</evidence>
<proteinExistence type="predicted"/>
<reference evidence="2" key="1">
    <citation type="journal article" date="2021" name="Nat. Commun.">
        <title>Genetic determinants of endophytism in the Arabidopsis root mycobiome.</title>
        <authorList>
            <person name="Mesny F."/>
            <person name="Miyauchi S."/>
            <person name="Thiergart T."/>
            <person name="Pickel B."/>
            <person name="Atanasova L."/>
            <person name="Karlsson M."/>
            <person name="Huettel B."/>
            <person name="Barry K.W."/>
            <person name="Haridas S."/>
            <person name="Chen C."/>
            <person name="Bauer D."/>
            <person name="Andreopoulos W."/>
            <person name="Pangilinan J."/>
            <person name="LaButti K."/>
            <person name="Riley R."/>
            <person name="Lipzen A."/>
            <person name="Clum A."/>
            <person name="Drula E."/>
            <person name="Henrissat B."/>
            <person name="Kohler A."/>
            <person name="Grigoriev I.V."/>
            <person name="Martin F.M."/>
            <person name="Hacquard S."/>
        </authorList>
    </citation>
    <scope>NUCLEOTIDE SEQUENCE</scope>
    <source>
        <strain evidence="2">MPI-CAGE-AT-0147</strain>
    </source>
</reference>
<dbReference type="AlphaFoldDB" id="A0A9P9II26"/>
<sequence length="180" mass="20275">MLQPICGLCQRTGGSCTFPTKRKTPEFKHPHTRDRKKQKIDPERLERLVDLLESRLESSLTDGQDLDHPSPLFMSLDAREPDSHSAHAQLDVLPSHGSTSSSSDGRDAYDHSRSSPRTPTCVTDDLERLDLPDCPRASDQEADWLNVPQQLAVELIHLYFDKRVVLFGLYDIAIRAVSIT</sequence>
<protein>
    <submittedName>
        <fullName evidence="2">Uncharacterized protein</fullName>
    </submittedName>
</protein>
<dbReference type="EMBL" id="JAGMUV010000024">
    <property type="protein sequence ID" value="KAH7121381.1"/>
    <property type="molecule type" value="Genomic_DNA"/>
</dbReference>
<accession>A0A9P9II26</accession>
<evidence type="ECO:0000313" key="3">
    <source>
        <dbReference type="Proteomes" id="UP000738349"/>
    </source>
</evidence>
<comment type="caution">
    <text evidence="2">The sequence shown here is derived from an EMBL/GenBank/DDBJ whole genome shotgun (WGS) entry which is preliminary data.</text>
</comment>
<feature type="region of interest" description="Disordered" evidence="1">
    <location>
        <begin position="58"/>
        <end position="124"/>
    </location>
</feature>
<dbReference type="Proteomes" id="UP000738349">
    <property type="component" value="Unassembled WGS sequence"/>
</dbReference>